<keyword evidence="2" id="KW-1185">Reference proteome</keyword>
<dbReference type="InterPro" id="IPR039844">
    <property type="entry name" value="URB1"/>
</dbReference>
<feature type="domain" description="URB1 N-terminal" evidence="1">
    <location>
        <begin position="72"/>
        <end position="242"/>
    </location>
</feature>
<dbReference type="PANTHER" id="PTHR13500:SF0">
    <property type="entry name" value="NUCLEOLAR PRE-RIBOSOMAL-ASSOCIATED PROTEIN 1"/>
    <property type="match status" value="1"/>
</dbReference>
<accession>A0ABM0M6A8</accession>
<dbReference type="PANTHER" id="PTHR13500">
    <property type="entry name" value="NUCLEOLAR PRERIBOSOMAL-ASSOCIATED PROTEIN 1"/>
    <property type="match status" value="1"/>
</dbReference>
<dbReference type="Proteomes" id="UP000694865">
    <property type="component" value="Unplaced"/>
</dbReference>
<proteinExistence type="predicted"/>
<dbReference type="InterPro" id="IPR021714">
    <property type="entry name" value="URB1_N"/>
</dbReference>
<reference evidence="3" key="1">
    <citation type="submission" date="2025-08" db="UniProtKB">
        <authorList>
            <consortium name="RefSeq"/>
        </authorList>
    </citation>
    <scope>IDENTIFICATION</scope>
    <source>
        <tissue evidence="3">Testes</tissue>
    </source>
</reference>
<feature type="non-terminal residue" evidence="3">
    <location>
        <position position="749"/>
    </location>
</feature>
<evidence type="ECO:0000313" key="3">
    <source>
        <dbReference type="RefSeq" id="XP_006815549.1"/>
    </source>
</evidence>
<evidence type="ECO:0000313" key="2">
    <source>
        <dbReference type="Proteomes" id="UP000694865"/>
    </source>
</evidence>
<organism evidence="2 3">
    <name type="scientific">Saccoglossus kowalevskii</name>
    <name type="common">Acorn worm</name>
    <dbReference type="NCBI Taxonomy" id="10224"/>
    <lineage>
        <taxon>Eukaryota</taxon>
        <taxon>Metazoa</taxon>
        <taxon>Hemichordata</taxon>
        <taxon>Enteropneusta</taxon>
        <taxon>Harrimaniidae</taxon>
        <taxon>Saccoglossus</taxon>
    </lineage>
</organism>
<dbReference type="GeneID" id="102809084"/>
<gene>
    <name evidence="3" type="primary">LOC102809084</name>
</gene>
<protein>
    <submittedName>
        <fullName evidence="3">Nucleolar pre-ribosomal-associated protein 1-like</fullName>
    </submittedName>
</protein>
<dbReference type="RefSeq" id="XP_006815549.1">
    <property type="nucleotide sequence ID" value="XM_006815486.1"/>
</dbReference>
<name>A0ABM0M6A8_SACKO</name>
<evidence type="ECO:0000259" key="1">
    <source>
        <dbReference type="Pfam" id="PF11707"/>
    </source>
</evidence>
<sequence>MKRAVVEASDVNDENVVDPVASKKKREAFSAHDFTTRLKEGNIVSVLEDFIENARDNSSDIVTEYLKMSPECNEVFKLMDGEKRPPSQMQLILELLECILLHISDNTSYKSTAMSIVQRLLENYKRQLNDPLGIGRSAKYTKSCLRLLTAMVMIDANTARDVQNHFDLHRESFISLLHRRDSRAQFDVRVWFIRLCISFLINGDDQVIQKMIDFKGLFNTMFKNISKDKASTIHLILSTMKRKGQNSQLEGLNIIREEIHDFLQTLTCSLRFGINFFDRSLGTSGRIQNNILLRFLLSLRSAVNDILVQDLVIRILKVCPDIINKYLTGCDYTFNPRQSIKWSANMNLLMKIYESQPEISPALKMADKVPLFKLVAMVMVTTVPVVATRPMILQGIRTDDSSVQNTILDFLIMILNKVKFIVKYTENCENWIQNSVYSQSDMKHFSGLYKEAVTKVIPEISSILACWNKLSKKQSQTDKNGDDQDVDDVVMETEVIDSSLEVGEQSHSTSAENDEQKLKTDEYGTMIKSKILRILCLYQEILPDSFYRCSHDFSRLLNGITTAPSTVQFYVLQLLLDSPAGKYRWFKEVKGQGTSISHLLHLFVTTQDAQVLKIVNNLVRKVIKNNLVLVIKSYNILSMGDISMETTDVLTPTSDSEMNIPNVWPSEFFPFSPLVVAVLQEWNSSSLKDAVEDCLLDNIKDVLHYQLKPETLCLLVQQTFTPTENITSNYQRELLHYCDKFTGKNQHIK</sequence>
<feature type="domain" description="URB1 N-terminal" evidence="1">
    <location>
        <begin position="247"/>
        <end position="345"/>
    </location>
</feature>
<dbReference type="Pfam" id="PF11707">
    <property type="entry name" value="Npa1"/>
    <property type="match status" value="2"/>
</dbReference>